<feature type="domain" description="SRCR" evidence="3">
    <location>
        <begin position="194"/>
        <end position="300"/>
    </location>
</feature>
<dbReference type="SMART" id="SM00202">
    <property type="entry name" value="SR"/>
    <property type="match status" value="2"/>
</dbReference>
<sequence>MCARIASWLQLSFIMVPRLLCVTVLWCHLAAGIVQHRSLEDARLERQRLVHKYIKALNKEEGAIRLVGGDSEYEGNIEVLHNGKWGAICDDEWDATEGHIVCRQLGFPGMRRYTHSGYFGAARRRFWMDNLFCEGHEQELVECHFEGWGENDCEPGEAAGVVCSPPADAPIPEPLLRDEDIPKFPIHTRSRLYVQLRGGRERNEGRVEVRLDGGRWGSICADGWSLLEANVVCRQLGLGYAREAFQTDYFGGFNVSRPVLSGSECYGNETELADCLHHDPIRGIVSCHGSRQHVAAMICDYSSPDLVIDYLEIEQTAHLEDRPMLLMQCAMEENCVASEAYQIQRDDPHWRYRTRRLLKFTAAAINAGNADFRPFKEKSQWEWHMCHMHFHSMEVFATFDIFDLSGRKVAQGHKASFCLEDSTCLPGVSKKYNCANYGDQGISINCSDVYLYNLDCQWVDVTDLSPGSYILKIAINPEFKVSEMSFDNNAAICDLIYADNYARVQNCQLARP</sequence>
<protein>
    <submittedName>
        <fullName evidence="4">Blast:Lysyl oxidase homolog 2B</fullName>
    </submittedName>
</protein>
<evidence type="ECO:0000256" key="2">
    <source>
        <dbReference type="PROSITE-ProRule" id="PRU00196"/>
    </source>
</evidence>
<dbReference type="AlphaFoldDB" id="A0A3B0JP91"/>
<evidence type="ECO:0000313" key="5">
    <source>
        <dbReference type="Proteomes" id="UP000268350"/>
    </source>
</evidence>
<dbReference type="PROSITE" id="PS50287">
    <property type="entry name" value="SRCR_2"/>
    <property type="match status" value="2"/>
</dbReference>
<organism evidence="4 5">
    <name type="scientific">Drosophila guanche</name>
    <name type="common">Fruit fly</name>
    <dbReference type="NCBI Taxonomy" id="7266"/>
    <lineage>
        <taxon>Eukaryota</taxon>
        <taxon>Metazoa</taxon>
        <taxon>Ecdysozoa</taxon>
        <taxon>Arthropoda</taxon>
        <taxon>Hexapoda</taxon>
        <taxon>Insecta</taxon>
        <taxon>Pterygota</taxon>
        <taxon>Neoptera</taxon>
        <taxon>Endopterygota</taxon>
        <taxon>Diptera</taxon>
        <taxon>Brachycera</taxon>
        <taxon>Muscomorpha</taxon>
        <taxon>Ephydroidea</taxon>
        <taxon>Drosophilidae</taxon>
        <taxon>Drosophila</taxon>
        <taxon>Sophophora</taxon>
    </lineage>
</organism>
<dbReference type="PANTHER" id="PTHR45817">
    <property type="entry name" value="LYSYL OXIDASE-LIKE-RELATED"/>
    <property type="match status" value="1"/>
</dbReference>
<dbReference type="Proteomes" id="UP000268350">
    <property type="component" value="Unassembled WGS sequence"/>
</dbReference>
<dbReference type="PRINTS" id="PR00258">
    <property type="entry name" value="SPERACTRCPTR"/>
</dbReference>
<dbReference type="PANTHER" id="PTHR45817:SF4">
    <property type="entry name" value="LYSYL OXIDASE-LIKE-RELATED"/>
    <property type="match status" value="1"/>
</dbReference>
<reference evidence="5" key="1">
    <citation type="submission" date="2018-01" db="EMBL/GenBank/DDBJ databases">
        <authorList>
            <person name="Alioto T."/>
            <person name="Alioto T."/>
        </authorList>
    </citation>
    <scope>NUCLEOTIDE SEQUENCE [LARGE SCALE GENOMIC DNA]</scope>
</reference>
<feature type="disulfide bond" evidence="2">
    <location>
        <begin position="102"/>
        <end position="163"/>
    </location>
</feature>
<evidence type="ECO:0000313" key="4">
    <source>
        <dbReference type="EMBL" id="SPP75419.1"/>
    </source>
</evidence>
<dbReference type="STRING" id="7266.A0A3B0JP91"/>
<keyword evidence="1 2" id="KW-1015">Disulfide bond</keyword>
<dbReference type="InterPro" id="IPR036772">
    <property type="entry name" value="SRCR-like_dom_sf"/>
</dbReference>
<gene>
    <name evidence="4" type="ORF">DGUA_6G003221</name>
</gene>
<dbReference type="InterPro" id="IPR001190">
    <property type="entry name" value="SRCR"/>
</dbReference>
<feature type="disulfide bond" evidence="2">
    <location>
        <begin position="265"/>
        <end position="275"/>
    </location>
</feature>
<feature type="domain" description="SRCR" evidence="3">
    <location>
        <begin position="64"/>
        <end position="164"/>
    </location>
</feature>
<dbReference type="FunFam" id="3.10.250.10:FF:000035">
    <property type="entry name" value="Lysyl oxidase-like 2"/>
    <property type="match status" value="1"/>
</dbReference>
<dbReference type="GO" id="GO:0004720">
    <property type="term" value="F:protein-lysine 6-oxidase activity"/>
    <property type="evidence" value="ECO:0007669"/>
    <property type="project" value="TreeGrafter"/>
</dbReference>
<dbReference type="InterPro" id="IPR050912">
    <property type="entry name" value="LOX-like_protein"/>
</dbReference>
<evidence type="ECO:0000256" key="1">
    <source>
        <dbReference type="ARBA" id="ARBA00023157"/>
    </source>
</evidence>
<dbReference type="PROSITE" id="PS00420">
    <property type="entry name" value="SRCR_1"/>
    <property type="match status" value="1"/>
</dbReference>
<name>A0A3B0JP91_DROGU</name>
<dbReference type="Pfam" id="PF01186">
    <property type="entry name" value="Lysyl_oxidase"/>
    <property type="match status" value="1"/>
</dbReference>
<dbReference type="GO" id="GO:0005507">
    <property type="term" value="F:copper ion binding"/>
    <property type="evidence" value="ECO:0007669"/>
    <property type="project" value="InterPro"/>
</dbReference>
<dbReference type="Pfam" id="PF00530">
    <property type="entry name" value="SRCR"/>
    <property type="match status" value="2"/>
</dbReference>
<accession>A0A3B0JP91</accession>
<dbReference type="InterPro" id="IPR001695">
    <property type="entry name" value="Lysyl_oxidase"/>
</dbReference>
<comment type="caution">
    <text evidence="2">Lacks conserved residue(s) required for the propagation of feature annotation.</text>
</comment>
<dbReference type="OrthoDB" id="547291at2759"/>
<proteinExistence type="predicted"/>
<feature type="disulfide bond" evidence="2">
    <location>
        <begin position="89"/>
        <end position="153"/>
    </location>
</feature>
<dbReference type="GO" id="GO:0016020">
    <property type="term" value="C:membrane"/>
    <property type="evidence" value="ECO:0007669"/>
    <property type="project" value="InterPro"/>
</dbReference>
<dbReference type="SUPFAM" id="SSF56487">
    <property type="entry name" value="SRCR-like"/>
    <property type="match status" value="2"/>
</dbReference>
<dbReference type="Gene3D" id="3.10.250.10">
    <property type="entry name" value="SRCR-like domain"/>
    <property type="match status" value="2"/>
</dbReference>
<feature type="disulfide bond" evidence="2">
    <location>
        <begin position="133"/>
        <end position="143"/>
    </location>
</feature>
<dbReference type="FunFam" id="3.10.250.10:FF:000008">
    <property type="entry name" value="Lysyl oxidase homolog 2"/>
    <property type="match status" value="1"/>
</dbReference>
<dbReference type="EMBL" id="OUUW01000001">
    <property type="protein sequence ID" value="SPP75419.1"/>
    <property type="molecule type" value="Genomic_DNA"/>
</dbReference>
<dbReference type="OMA" id="HMCHMHF"/>
<dbReference type="PRINTS" id="PR00074">
    <property type="entry name" value="LYSYLOXIDASE"/>
</dbReference>
<keyword evidence="5" id="KW-1185">Reference proteome</keyword>
<dbReference type="GO" id="GO:0005615">
    <property type="term" value="C:extracellular space"/>
    <property type="evidence" value="ECO:0007669"/>
    <property type="project" value="TreeGrafter"/>
</dbReference>
<evidence type="ECO:0000259" key="3">
    <source>
        <dbReference type="PROSITE" id="PS50287"/>
    </source>
</evidence>